<gene>
    <name evidence="2" type="ORF">RRG08_059247</name>
</gene>
<feature type="compositionally biased region" description="Basic and acidic residues" evidence="1">
    <location>
        <begin position="377"/>
        <end position="391"/>
    </location>
</feature>
<dbReference type="AlphaFoldDB" id="A0AAE1CUA4"/>
<proteinExistence type="predicted"/>
<organism evidence="2 3">
    <name type="scientific">Elysia crispata</name>
    <name type="common">lettuce slug</name>
    <dbReference type="NCBI Taxonomy" id="231223"/>
    <lineage>
        <taxon>Eukaryota</taxon>
        <taxon>Metazoa</taxon>
        <taxon>Spiralia</taxon>
        <taxon>Lophotrochozoa</taxon>
        <taxon>Mollusca</taxon>
        <taxon>Gastropoda</taxon>
        <taxon>Heterobranchia</taxon>
        <taxon>Euthyneura</taxon>
        <taxon>Panpulmonata</taxon>
        <taxon>Sacoglossa</taxon>
        <taxon>Placobranchoidea</taxon>
        <taxon>Plakobranchidae</taxon>
        <taxon>Elysia</taxon>
    </lineage>
</organism>
<dbReference type="InterPro" id="IPR011989">
    <property type="entry name" value="ARM-like"/>
</dbReference>
<keyword evidence="3" id="KW-1185">Reference proteome</keyword>
<comment type="caution">
    <text evidence="2">The sequence shown here is derived from an EMBL/GenBank/DDBJ whole genome shotgun (WGS) entry which is preliminary data.</text>
</comment>
<dbReference type="InterPro" id="IPR052873">
    <property type="entry name" value="HEATR9"/>
</dbReference>
<dbReference type="SUPFAM" id="SSF48371">
    <property type="entry name" value="ARM repeat"/>
    <property type="match status" value="1"/>
</dbReference>
<dbReference type="PANTHER" id="PTHR38323">
    <property type="entry name" value="PROTEIN HEATR9"/>
    <property type="match status" value="1"/>
</dbReference>
<accession>A0AAE1CUA4</accession>
<feature type="compositionally biased region" description="Acidic residues" evidence="1">
    <location>
        <begin position="357"/>
        <end position="376"/>
    </location>
</feature>
<feature type="compositionally biased region" description="Acidic residues" evidence="1">
    <location>
        <begin position="392"/>
        <end position="401"/>
    </location>
</feature>
<reference evidence="2" key="1">
    <citation type="journal article" date="2023" name="G3 (Bethesda)">
        <title>A reference genome for the long-term kleptoplast-retaining sea slug Elysia crispata morphotype clarki.</title>
        <authorList>
            <person name="Eastman K.E."/>
            <person name="Pendleton A.L."/>
            <person name="Shaikh M.A."/>
            <person name="Suttiyut T."/>
            <person name="Ogas R."/>
            <person name="Tomko P."/>
            <person name="Gavelis G."/>
            <person name="Widhalm J.R."/>
            <person name="Wisecaver J.H."/>
        </authorList>
    </citation>
    <scope>NUCLEOTIDE SEQUENCE</scope>
    <source>
        <strain evidence="2">ECLA1</strain>
    </source>
</reference>
<feature type="compositionally biased region" description="Basic and acidic residues" evidence="1">
    <location>
        <begin position="607"/>
        <end position="621"/>
    </location>
</feature>
<dbReference type="Gene3D" id="1.25.10.10">
    <property type="entry name" value="Leucine-rich Repeat Variant"/>
    <property type="match status" value="2"/>
</dbReference>
<evidence type="ECO:0000313" key="2">
    <source>
        <dbReference type="EMBL" id="KAK3736718.1"/>
    </source>
</evidence>
<evidence type="ECO:0000256" key="1">
    <source>
        <dbReference type="SAM" id="MobiDB-lite"/>
    </source>
</evidence>
<sequence>MSINSISTKTKYNVQHRSDLLMDEHVRNVRQSQFELQSALQELEGAKTQEEVTNLRIEIVELKNHSQRLVLALQVMEKINTELAYARADLKDALHKGVGDINAARKRVIWLEDKMGELCGKKRLKTRRPSNRFVTDPTYGWDTDSEGEQRRLRPLDSTERMYDNEARHQSLTQILGSEIGFTSDSENMIGRQVGFQDLSSQSYDSHSQQKIGQGGSQEDVCYSSRELLPLPVKAQDHRKALHDSITSLTSGGPGDIVEETASEKFSTVREASAVGDRASDGLPSPELGGASTPFSDHPKDRSGTVTSEIEKMNERQSSIDETNRHTVKSLLVCGREENVDQSQTQSLITIDAGRHDEDEEDDDDDEKRDKEEDEENELQKDEFENERGDQEKSDEEEPESEENTKSEDSDEDEKENVADAVIEEKNEEQTFITELNPSRCQDQSRELTKSTLVGKEEDISEVADAQRDAGKDYWQSEHHRFEYSRFADVFTDIDPMSYHQMGLAVPGSFIAQDDINKDFQDLPWRARRKGSDIKDIHRLALDKLAARVHGMYDKVFNATMLSVREGTQGQMPRETSLFHSVDSSHVKPGSSSSKGTVPQTAPASLRQKTEDKMPLPMSKDVKRGGTFVTKHLVFHPKPIPPPQVLPITRTSLNKEFPQWASSYSHPDPDSRQPAERLVHQGNLLEETKLVLYRDKVGASTPTPAKLERKFRKMIEKDGVASNKSSGKKARTGFKAAAIMAKFQNALSSWNDIKPQSRGNEYAGLRWERVKSIVHMNLKSERVGERIDAAKQLGALRSGDTMVFFALKDRLHNDPVDRVKYEAAKSLILVGCWEDEVVIHILKYLVLGNTEVRADLIQTLIHAKNVQYVDKTIPSVVELVKVLSHLCRNPDPEDLVAFNSAVCLGRLCVKDESAQARLIRAMEESKDTHLRAKAMEILVKQLHCTNDNVMNHVLKLMQDSPVWKYRALACRLLIALGPRHDFVVRRQDKIYKLLEFKLWDDPTMDVRLAAAKALTALGMFTRACDTVERKLEDNEEDARAQAAIAVGTLGMKSEKLIRLLLEMLELDSSDYVRLMIIRTFGTLKLTDQRVIRCLREREKLEGPLAREAHKSLRVLETVLASQPGKGAGHSSGRKYLHSRRVLSPILATAI</sequence>
<feature type="compositionally biased region" description="Basic and acidic residues" evidence="1">
    <location>
        <begin position="296"/>
        <end position="324"/>
    </location>
</feature>
<evidence type="ECO:0000313" key="3">
    <source>
        <dbReference type="Proteomes" id="UP001283361"/>
    </source>
</evidence>
<dbReference type="Proteomes" id="UP001283361">
    <property type="component" value="Unassembled WGS sequence"/>
</dbReference>
<name>A0AAE1CUA4_9GAST</name>
<feature type="region of interest" description="Disordered" evidence="1">
    <location>
        <begin position="263"/>
        <end position="416"/>
    </location>
</feature>
<dbReference type="PANTHER" id="PTHR38323:SF1">
    <property type="entry name" value="PROTEIN HEATR9"/>
    <property type="match status" value="1"/>
</dbReference>
<dbReference type="EMBL" id="JAWDGP010006692">
    <property type="protein sequence ID" value="KAK3736718.1"/>
    <property type="molecule type" value="Genomic_DNA"/>
</dbReference>
<feature type="compositionally biased region" description="Low complexity" evidence="1">
    <location>
        <begin position="580"/>
        <end position="595"/>
    </location>
</feature>
<protein>
    <submittedName>
        <fullName evidence="2">Uncharacterized protein</fullName>
    </submittedName>
</protein>
<dbReference type="InterPro" id="IPR016024">
    <property type="entry name" value="ARM-type_fold"/>
</dbReference>
<feature type="region of interest" description="Disordered" evidence="1">
    <location>
        <begin position="579"/>
        <end position="621"/>
    </location>
</feature>